<organism evidence="1 2">
    <name type="scientific">Paractinoplanes atraurantiacus</name>
    <dbReference type="NCBI Taxonomy" id="1036182"/>
    <lineage>
        <taxon>Bacteria</taxon>
        <taxon>Bacillati</taxon>
        <taxon>Actinomycetota</taxon>
        <taxon>Actinomycetes</taxon>
        <taxon>Micromonosporales</taxon>
        <taxon>Micromonosporaceae</taxon>
        <taxon>Paractinoplanes</taxon>
    </lineage>
</organism>
<proteinExistence type="predicted"/>
<evidence type="ECO:0000313" key="1">
    <source>
        <dbReference type="EMBL" id="SNY56572.1"/>
    </source>
</evidence>
<keyword evidence="2" id="KW-1185">Reference proteome</keyword>
<evidence type="ECO:0000313" key="2">
    <source>
        <dbReference type="Proteomes" id="UP000219612"/>
    </source>
</evidence>
<protein>
    <recommendedName>
        <fullName evidence="3">Lipoprotein</fullName>
    </recommendedName>
</protein>
<dbReference type="AlphaFoldDB" id="A0A285J8M8"/>
<sequence length="177" mass="17722">MLKNRVGLPKGYAMRSSGARIAGGLAGLAIALGSLSGCTSDEAVKGEAGDAAASAGPVPDTELHGDAWVVDPEAPGSDVDSTPTATNVRHVIEELKERSGPWHSLVGAPGDTGALEALFTCDGDGSLHAVVAGASMTIPCGGTPIRNRDEAVAGGPLSVTVRPSGEQQWSLVLTRGG</sequence>
<accession>A0A285J8M8</accession>
<dbReference type="Proteomes" id="UP000219612">
    <property type="component" value="Unassembled WGS sequence"/>
</dbReference>
<name>A0A285J8M8_9ACTN</name>
<dbReference type="EMBL" id="OBDY01000017">
    <property type="protein sequence ID" value="SNY56572.1"/>
    <property type="molecule type" value="Genomic_DNA"/>
</dbReference>
<reference evidence="1 2" key="1">
    <citation type="submission" date="2017-09" db="EMBL/GenBank/DDBJ databases">
        <authorList>
            <person name="Ehlers B."/>
            <person name="Leendertz F.H."/>
        </authorList>
    </citation>
    <scope>NUCLEOTIDE SEQUENCE [LARGE SCALE GENOMIC DNA]</scope>
    <source>
        <strain evidence="1 2">CGMCC 4.6857</strain>
    </source>
</reference>
<evidence type="ECO:0008006" key="3">
    <source>
        <dbReference type="Google" id="ProtNLM"/>
    </source>
</evidence>
<gene>
    <name evidence="1" type="ORF">SAMN05421748_117192</name>
</gene>